<dbReference type="SUPFAM" id="SSF52172">
    <property type="entry name" value="CheY-like"/>
    <property type="match status" value="1"/>
</dbReference>
<evidence type="ECO:0000313" key="2">
    <source>
        <dbReference type="EMBL" id="RCV31393.1"/>
    </source>
</evidence>
<evidence type="ECO:0008006" key="3">
    <source>
        <dbReference type="Google" id="ProtNLM"/>
    </source>
</evidence>
<dbReference type="InterPro" id="IPR011006">
    <property type="entry name" value="CheY-like_superfamily"/>
</dbReference>
<feature type="compositionally biased region" description="Low complexity" evidence="1">
    <location>
        <begin position="651"/>
        <end position="665"/>
    </location>
</feature>
<evidence type="ECO:0000256" key="1">
    <source>
        <dbReference type="SAM" id="MobiDB-lite"/>
    </source>
</evidence>
<dbReference type="AlphaFoldDB" id="A0A368RMQ4"/>
<feature type="compositionally biased region" description="Low complexity" evidence="1">
    <location>
        <begin position="175"/>
        <end position="189"/>
    </location>
</feature>
<name>A0A368RMQ4_SETIT</name>
<reference evidence="2" key="2">
    <citation type="submission" date="2015-07" db="EMBL/GenBank/DDBJ databases">
        <authorList>
            <person name="Noorani M."/>
        </authorList>
    </citation>
    <scope>NUCLEOTIDE SEQUENCE</scope>
    <source>
        <strain evidence="2">Yugu1</strain>
    </source>
</reference>
<reference evidence="2" key="1">
    <citation type="journal article" date="2012" name="Nat. Biotechnol.">
        <title>Reference genome sequence of the model plant Setaria.</title>
        <authorList>
            <person name="Bennetzen J.L."/>
            <person name="Schmutz J."/>
            <person name="Wang H."/>
            <person name="Percifield R."/>
            <person name="Hawkins J."/>
            <person name="Pontaroli A.C."/>
            <person name="Estep M."/>
            <person name="Feng L."/>
            <person name="Vaughn J.N."/>
            <person name="Grimwood J."/>
            <person name="Jenkins J."/>
            <person name="Barry K."/>
            <person name="Lindquist E."/>
            <person name="Hellsten U."/>
            <person name="Deshpande S."/>
            <person name="Wang X."/>
            <person name="Wu X."/>
            <person name="Mitros T."/>
            <person name="Triplett J."/>
            <person name="Yang X."/>
            <person name="Ye C.Y."/>
            <person name="Mauro-Herrera M."/>
            <person name="Wang L."/>
            <person name="Li P."/>
            <person name="Sharma M."/>
            <person name="Sharma R."/>
            <person name="Ronald P.C."/>
            <person name="Panaud O."/>
            <person name="Kellogg E.A."/>
            <person name="Brutnell T.P."/>
            <person name="Doust A.N."/>
            <person name="Tuskan G.A."/>
            <person name="Rokhsar D."/>
            <person name="Devos K.M."/>
        </authorList>
    </citation>
    <scope>NUCLEOTIDE SEQUENCE [LARGE SCALE GENOMIC DNA]</scope>
    <source>
        <strain evidence="2">Yugu1</strain>
    </source>
</reference>
<accession>A0A368RMQ4</accession>
<dbReference type="OrthoDB" id="682725at2759"/>
<proteinExistence type="predicted"/>
<protein>
    <recommendedName>
        <fullName evidence="3">Response regulatory domain-containing protein</fullName>
    </recommendedName>
</protein>
<organism evidence="2">
    <name type="scientific">Setaria italica</name>
    <name type="common">Foxtail millet</name>
    <name type="synonym">Panicum italicum</name>
    <dbReference type="NCBI Taxonomy" id="4555"/>
    <lineage>
        <taxon>Eukaryota</taxon>
        <taxon>Viridiplantae</taxon>
        <taxon>Streptophyta</taxon>
        <taxon>Embryophyta</taxon>
        <taxon>Tracheophyta</taxon>
        <taxon>Spermatophyta</taxon>
        <taxon>Magnoliopsida</taxon>
        <taxon>Liliopsida</taxon>
        <taxon>Poales</taxon>
        <taxon>Poaceae</taxon>
        <taxon>PACMAD clade</taxon>
        <taxon>Panicoideae</taxon>
        <taxon>Panicodae</taxon>
        <taxon>Paniceae</taxon>
        <taxon>Cenchrinae</taxon>
        <taxon>Setaria</taxon>
    </lineage>
</organism>
<sequence length="709" mass="74113">MDQEISNLFPNGVRALVVDEDARFLASSSMMLSTINFKVDICRSLASALKLLNRKKIKDDVDAILVNAEKAAACSFDFRGIVESNMCIPVLYFLPLDHKAIGDEATLLRPGTNTIKKPLDANDVCDLWRGIAWRKCSLEAKADLAGGLINRRRVLPAAVVEALLAGGRGRKRKNSSNPGGSSGTSLSGNQAAMRQQQMNLTEGQERDNLECRGMEARKKNNGKAPLFQQPRTMDGRQQQQQQSLFVQSVLRTLDVPPYNPRIYADTAGLSDNAGACASNTDALPPALATPPVNPSPVPAPAPLPVYPAACNVFGATAPSAAVATMAAGGRPPLMLRPFSASHQGPRPLIEQQDMFALGTRGGAGMRRRETGTITLNFQQPPAGDLFTGMASGAVMTFGASAAATENAGAYGNAACSLLPSLNLGTDDHDELSTMVTMHNGSNSNPPVAPPPQHVGVASNEAAMEALYDNNYCYRSLMAPRLVDHRVAPANQVAAMGTLGSDGYIDYSTASAIAPMQADHGVAAGMEEEALNANNFSNYSSASPLAPDHQVLGTASNVNELTISGGAPLGDNASASFTASQNLVAAAPNGDQFAPGALDDDDLSGLAMGSHQGPGTEMDANAGFAAMSPADQYPANTIFSMEELLGPDDEQGGATDGAATDDAAGTSLIGGEGGNGTLDIGAADNLDDDFFLGDLWDFRPQPYDVNNGRK</sequence>
<gene>
    <name evidence="2" type="ORF">SETIT_6G173300v2</name>
</gene>
<feature type="region of interest" description="Disordered" evidence="1">
    <location>
        <begin position="168"/>
        <end position="207"/>
    </location>
</feature>
<feature type="compositionally biased region" description="Polar residues" evidence="1">
    <location>
        <begin position="190"/>
        <end position="202"/>
    </location>
</feature>
<feature type="region of interest" description="Disordered" evidence="1">
    <location>
        <begin position="646"/>
        <end position="672"/>
    </location>
</feature>
<dbReference type="EMBL" id="CM003533">
    <property type="protein sequence ID" value="RCV31393.1"/>
    <property type="molecule type" value="Genomic_DNA"/>
</dbReference>